<accession>A0A6G0W8E5</accession>
<name>A0A6G0W8E5_9STRA</name>
<dbReference type="Proteomes" id="UP000481153">
    <property type="component" value="Unassembled WGS sequence"/>
</dbReference>
<dbReference type="AlphaFoldDB" id="A0A6G0W8E5"/>
<protein>
    <recommendedName>
        <fullName evidence="1">DDE-1 domain-containing protein</fullName>
    </recommendedName>
</protein>
<dbReference type="Pfam" id="PF03184">
    <property type="entry name" value="DDE_1"/>
    <property type="match status" value="1"/>
</dbReference>
<dbReference type="EMBL" id="VJMJ01000307">
    <property type="protein sequence ID" value="KAF0723433.1"/>
    <property type="molecule type" value="Genomic_DNA"/>
</dbReference>
<sequence>MLGNRDMNATLRVFGDFAKPETIRHWMKPSLVHKWMSSVAELTLRSILSVVEDKFKQKLPSIQDRSMTKVSESILNQFSSKKTLQPATSYENVLTTLQSTKHFSTQKMLGIAKTDKAIQVIRQTTKRVSCKESSEIVRRYERGDPITKLQVYAFMQQLETQNEDFKKLVSNTERARVFLCRGVLSRMHYSARCGSIGQAVPKNWNDIAVEDSARIRERMKNCDRIVAMDETFILFHPHKEKLLVPTGSKRVGAVIPVEDEKKGITLVVGCELYATRRLPPFIIDTGEFGAKLMEEWRSYKKSVVLFNSTHWMTQYIFILFLGYLKVLYKGKSIGVIVDRATTHYSELVVEWLNSEEGKDIVVDYIREGMTSVHQVGDITINKTLKSRIRCKYQDLRYKEAQDLKAGEVFRVPREKLIDIIEEVYDDINIDNERKRWIASGFELCGLHPEGDLSLFKQHLASLEQNKVYAAMMSSVKPLDLSIIDK</sequence>
<organism evidence="2 3">
    <name type="scientific">Aphanomyces euteiches</name>
    <dbReference type="NCBI Taxonomy" id="100861"/>
    <lineage>
        <taxon>Eukaryota</taxon>
        <taxon>Sar</taxon>
        <taxon>Stramenopiles</taxon>
        <taxon>Oomycota</taxon>
        <taxon>Saprolegniomycetes</taxon>
        <taxon>Saprolegniales</taxon>
        <taxon>Verrucalvaceae</taxon>
        <taxon>Aphanomyces</taxon>
    </lineage>
</organism>
<evidence type="ECO:0000259" key="1">
    <source>
        <dbReference type="Pfam" id="PF03184"/>
    </source>
</evidence>
<dbReference type="GO" id="GO:0003676">
    <property type="term" value="F:nucleic acid binding"/>
    <property type="evidence" value="ECO:0007669"/>
    <property type="project" value="InterPro"/>
</dbReference>
<dbReference type="VEuPathDB" id="FungiDB:AeMF1_005599"/>
<feature type="domain" description="DDE-1" evidence="1">
    <location>
        <begin position="262"/>
        <end position="405"/>
    </location>
</feature>
<comment type="caution">
    <text evidence="2">The sequence shown here is derived from an EMBL/GenBank/DDBJ whole genome shotgun (WGS) entry which is preliminary data.</text>
</comment>
<reference evidence="2 3" key="1">
    <citation type="submission" date="2019-07" db="EMBL/GenBank/DDBJ databases">
        <title>Genomics analysis of Aphanomyces spp. identifies a new class of oomycete effector associated with host adaptation.</title>
        <authorList>
            <person name="Gaulin E."/>
        </authorList>
    </citation>
    <scope>NUCLEOTIDE SEQUENCE [LARGE SCALE GENOMIC DNA]</scope>
    <source>
        <strain evidence="2 3">ATCC 201684</strain>
    </source>
</reference>
<proteinExistence type="predicted"/>
<gene>
    <name evidence="2" type="ORF">Ae201684_017663</name>
</gene>
<keyword evidence="3" id="KW-1185">Reference proteome</keyword>
<evidence type="ECO:0000313" key="2">
    <source>
        <dbReference type="EMBL" id="KAF0723433.1"/>
    </source>
</evidence>
<dbReference type="InterPro" id="IPR004875">
    <property type="entry name" value="DDE_SF_endonuclease_dom"/>
</dbReference>
<evidence type="ECO:0000313" key="3">
    <source>
        <dbReference type="Proteomes" id="UP000481153"/>
    </source>
</evidence>